<evidence type="ECO:0000256" key="1">
    <source>
        <dbReference type="ARBA" id="ARBA00006295"/>
    </source>
</evidence>
<evidence type="ECO:0000313" key="8">
    <source>
        <dbReference type="Proteomes" id="UP000320593"/>
    </source>
</evidence>
<evidence type="ECO:0000256" key="2">
    <source>
        <dbReference type="ARBA" id="ARBA00022829"/>
    </source>
</evidence>
<keyword evidence="2" id="KW-0159">Chromosome partition</keyword>
<keyword evidence="8" id="KW-1185">Reference proteome</keyword>
<keyword evidence="3" id="KW-0238">DNA-binding</keyword>
<feature type="compositionally biased region" description="Basic and acidic residues" evidence="5">
    <location>
        <begin position="29"/>
        <end position="42"/>
    </location>
</feature>
<evidence type="ECO:0000256" key="4">
    <source>
        <dbReference type="ARBA" id="ARBA00025472"/>
    </source>
</evidence>
<comment type="caution">
    <text evidence="7">The sequence shown here is derived from an EMBL/GenBank/DDBJ whole genome shotgun (WGS) entry which is preliminary data.</text>
</comment>
<comment type="similarity">
    <text evidence="1">Belongs to the ParB family.</text>
</comment>
<dbReference type="SMART" id="SM00470">
    <property type="entry name" value="ParB"/>
    <property type="match status" value="1"/>
</dbReference>
<dbReference type="GO" id="GO:0045881">
    <property type="term" value="P:positive regulation of sporulation resulting in formation of a cellular spore"/>
    <property type="evidence" value="ECO:0007669"/>
    <property type="project" value="TreeGrafter"/>
</dbReference>
<dbReference type="InterPro" id="IPR041468">
    <property type="entry name" value="HTH_ParB/Spo0J"/>
</dbReference>
<protein>
    <submittedName>
        <fullName evidence="7">ParB family chromosome partitioning protein</fullName>
    </submittedName>
</protein>
<dbReference type="FunFam" id="1.10.10.2830:FF:000001">
    <property type="entry name" value="Chromosome partitioning protein ParB"/>
    <property type="match status" value="1"/>
</dbReference>
<dbReference type="GO" id="GO:0003677">
    <property type="term" value="F:DNA binding"/>
    <property type="evidence" value="ECO:0007669"/>
    <property type="project" value="UniProtKB-KW"/>
</dbReference>
<dbReference type="InterPro" id="IPR050336">
    <property type="entry name" value="Chromosome_partition/occlusion"/>
</dbReference>
<dbReference type="EMBL" id="VLLF01000008">
    <property type="protein sequence ID" value="TWI82813.1"/>
    <property type="molecule type" value="Genomic_DNA"/>
</dbReference>
<dbReference type="GO" id="GO:0007059">
    <property type="term" value="P:chromosome segregation"/>
    <property type="evidence" value="ECO:0007669"/>
    <property type="project" value="UniProtKB-KW"/>
</dbReference>
<dbReference type="SUPFAM" id="SSF110849">
    <property type="entry name" value="ParB/Sulfiredoxin"/>
    <property type="match status" value="1"/>
</dbReference>
<name>A0A562SNX3_9HYPH</name>
<evidence type="ECO:0000256" key="3">
    <source>
        <dbReference type="ARBA" id="ARBA00023125"/>
    </source>
</evidence>
<dbReference type="NCBIfam" id="TIGR00180">
    <property type="entry name" value="parB_part"/>
    <property type="match status" value="1"/>
</dbReference>
<dbReference type="RefSeq" id="WP_145345535.1">
    <property type="nucleotide sequence ID" value="NZ_SMLY01000078.1"/>
</dbReference>
<feature type="domain" description="ParB-like N-terminal" evidence="6">
    <location>
        <begin position="38"/>
        <end position="130"/>
    </location>
</feature>
<gene>
    <name evidence="7" type="ORF">JM93_03328</name>
</gene>
<dbReference type="Pfam" id="PF02195">
    <property type="entry name" value="ParB_N"/>
    <property type="match status" value="1"/>
</dbReference>
<dbReference type="AlphaFoldDB" id="A0A562SNX3"/>
<dbReference type="InterPro" id="IPR036086">
    <property type="entry name" value="ParB/Sulfiredoxin_sf"/>
</dbReference>
<evidence type="ECO:0000259" key="6">
    <source>
        <dbReference type="SMART" id="SM00470"/>
    </source>
</evidence>
<dbReference type="InterPro" id="IPR057240">
    <property type="entry name" value="ParB_dimer_C"/>
</dbReference>
<dbReference type="Gene3D" id="1.10.10.2830">
    <property type="match status" value="1"/>
</dbReference>
<dbReference type="Proteomes" id="UP000320593">
    <property type="component" value="Unassembled WGS sequence"/>
</dbReference>
<dbReference type="Pfam" id="PF23552">
    <property type="entry name" value="ParB_C"/>
    <property type="match status" value="1"/>
</dbReference>
<organism evidence="7 8">
    <name type="scientific">Roseibium hamelinense</name>
    <dbReference type="NCBI Taxonomy" id="150831"/>
    <lineage>
        <taxon>Bacteria</taxon>
        <taxon>Pseudomonadati</taxon>
        <taxon>Pseudomonadota</taxon>
        <taxon>Alphaproteobacteria</taxon>
        <taxon>Hyphomicrobiales</taxon>
        <taxon>Stappiaceae</taxon>
        <taxon>Roseibium</taxon>
    </lineage>
</organism>
<evidence type="ECO:0000313" key="7">
    <source>
        <dbReference type="EMBL" id="TWI82813.1"/>
    </source>
</evidence>
<dbReference type="FunFam" id="3.90.1530.30:FF:000001">
    <property type="entry name" value="Chromosome partitioning protein ParB"/>
    <property type="match status" value="1"/>
</dbReference>
<dbReference type="PANTHER" id="PTHR33375">
    <property type="entry name" value="CHROMOSOME-PARTITIONING PROTEIN PARB-RELATED"/>
    <property type="match status" value="1"/>
</dbReference>
<accession>A0A562SNX3</accession>
<dbReference type="Gene3D" id="3.90.1530.30">
    <property type="match status" value="1"/>
</dbReference>
<feature type="compositionally biased region" description="Basic and acidic residues" evidence="5">
    <location>
        <begin position="245"/>
        <end position="255"/>
    </location>
</feature>
<sequence>MADEKAKNKRLGRGLAALIGDSVQQETVEPERLPRDSKKVPIEHLSPNPRNPRKTFTEKDLADLTESLKAKGIVQPILVRPAAGSADRYEIIAGERRWRAAQKAGLHEAPIIVRDVTDQEALELAIIENVQRADLNPIEEAMGYDQLTAEFQYSQGELAKVIGKSRSHVANTMRLLKLPNSVKDYLAEGLLTAGHARALITVDDPAALAELIVEKGLTVRDAEKLAQDPDALDRLKGNKKASSGKTEKDADTKSLEKRLSESLGLKVSVGHKPGKETGDLKIKYTSLEQLDELCRKLGVEVR</sequence>
<feature type="region of interest" description="Disordered" evidence="5">
    <location>
        <begin position="230"/>
        <end position="255"/>
    </location>
</feature>
<dbReference type="PANTHER" id="PTHR33375:SF1">
    <property type="entry name" value="CHROMOSOME-PARTITIONING PROTEIN PARB-RELATED"/>
    <property type="match status" value="1"/>
</dbReference>
<evidence type="ECO:0000256" key="5">
    <source>
        <dbReference type="SAM" id="MobiDB-lite"/>
    </source>
</evidence>
<dbReference type="Pfam" id="PF17762">
    <property type="entry name" value="HTH_ParB"/>
    <property type="match status" value="1"/>
</dbReference>
<dbReference type="InterPro" id="IPR003115">
    <property type="entry name" value="ParB_N"/>
</dbReference>
<dbReference type="GO" id="GO:0005694">
    <property type="term" value="C:chromosome"/>
    <property type="evidence" value="ECO:0007669"/>
    <property type="project" value="TreeGrafter"/>
</dbReference>
<reference evidence="7 8" key="1">
    <citation type="submission" date="2019-07" db="EMBL/GenBank/DDBJ databases">
        <title>Genomic Encyclopedia of Archaeal and Bacterial Type Strains, Phase II (KMG-II): from individual species to whole genera.</title>
        <authorList>
            <person name="Goeker M."/>
        </authorList>
    </citation>
    <scope>NUCLEOTIDE SEQUENCE [LARGE SCALE GENOMIC DNA]</scope>
    <source>
        <strain evidence="7 8">ATCC BAA-252</strain>
    </source>
</reference>
<comment type="function">
    <text evidence="4">Involved in chromosome partition. Localize to both poles of the predivisional cell following completion of DNA replication. Binds to the DNA origin of replication.</text>
</comment>
<feature type="region of interest" description="Disordered" evidence="5">
    <location>
        <begin position="22"/>
        <end position="57"/>
    </location>
</feature>
<proteinExistence type="inferred from homology"/>
<dbReference type="OrthoDB" id="9802051at2"/>
<dbReference type="InterPro" id="IPR004437">
    <property type="entry name" value="ParB/RepB/Spo0J"/>
</dbReference>
<dbReference type="CDD" id="cd16393">
    <property type="entry name" value="SPO0J_N"/>
    <property type="match status" value="1"/>
</dbReference>